<feature type="domain" description="HTH arsR-type" evidence="4">
    <location>
        <begin position="10"/>
        <end position="104"/>
    </location>
</feature>
<dbReference type="PROSITE" id="PS50987">
    <property type="entry name" value="HTH_ARSR_2"/>
    <property type="match status" value="1"/>
</dbReference>
<name>A0A170RTZ3_STRLU</name>
<dbReference type="CDD" id="cd00090">
    <property type="entry name" value="HTH_ARSR"/>
    <property type="match status" value="1"/>
</dbReference>
<dbReference type="InterPro" id="IPR051011">
    <property type="entry name" value="Metal_resp_trans_reg"/>
</dbReference>
<dbReference type="Gene3D" id="1.10.10.10">
    <property type="entry name" value="Winged helix-like DNA-binding domain superfamily/Winged helix DNA-binding domain"/>
    <property type="match status" value="1"/>
</dbReference>
<dbReference type="GO" id="GO:0003700">
    <property type="term" value="F:DNA-binding transcription factor activity"/>
    <property type="evidence" value="ECO:0007669"/>
    <property type="project" value="InterPro"/>
</dbReference>
<dbReference type="InterPro" id="IPR011991">
    <property type="entry name" value="ArsR-like_HTH"/>
</dbReference>
<keyword evidence="3" id="KW-0804">Transcription</keyword>
<accession>A0A170RTZ3</accession>
<dbReference type="PANTHER" id="PTHR43132:SF2">
    <property type="entry name" value="ARSENICAL RESISTANCE OPERON REPRESSOR ARSR-RELATED"/>
    <property type="match status" value="1"/>
</dbReference>
<sequence length="119" mass="12734">MASTDDLNDAADDSLDEAALAFGLLASPVRLRILRVLTRGESSVASIADEVGGALSTISQHLSVLKRSGLVGSRRDGRRQMYFVKDRDAVSAVSVMIGALTARTRAWPARSHGPIQDDR</sequence>
<dbReference type="PANTHER" id="PTHR43132">
    <property type="entry name" value="ARSENICAL RESISTANCE OPERON REPRESSOR ARSR-RELATED"/>
    <property type="match status" value="1"/>
</dbReference>
<dbReference type="InterPro" id="IPR036388">
    <property type="entry name" value="WH-like_DNA-bd_sf"/>
</dbReference>
<evidence type="ECO:0000259" key="4">
    <source>
        <dbReference type="PROSITE" id="PS50987"/>
    </source>
</evidence>
<evidence type="ECO:0000256" key="2">
    <source>
        <dbReference type="ARBA" id="ARBA00023125"/>
    </source>
</evidence>
<dbReference type="SMART" id="SM00418">
    <property type="entry name" value="HTH_ARSR"/>
    <property type="match status" value="1"/>
</dbReference>
<keyword evidence="2" id="KW-0238">DNA-binding</keyword>
<dbReference type="AlphaFoldDB" id="A0A170RTZ3"/>
<dbReference type="SUPFAM" id="SSF46785">
    <property type="entry name" value="Winged helix' DNA-binding domain"/>
    <property type="match status" value="1"/>
</dbReference>
<reference evidence="5 6" key="1">
    <citation type="journal article" date="2016" name="Genome Announc.">
        <title>Complete Genome Sequence of Thiostrepton-Producing Streptomyces laurentii ATCC 31255.</title>
        <authorList>
            <person name="Doi K."/>
            <person name="Fujino Y."/>
            <person name="Nagayoshi Y."/>
            <person name="Ohshima T."/>
            <person name="Ogata S."/>
        </authorList>
    </citation>
    <scope>NUCLEOTIDE SEQUENCE [LARGE SCALE GENOMIC DNA]</scope>
    <source>
        <strain evidence="5 6">ATCC 31255</strain>
    </source>
</reference>
<dbReference type="Pfam" id="PF12840">
    <property type="entry name" value="HTH_20"/>
    <property type="match status" value="1"/>
</dbReference>
<dbReference type="PRINTS" id="PR00778">
    <property type="entry name" value="HTHARSR"/>
</dbReference>
<dbReference type="InterPro" id="IPR036390">
    <property type="entry name" value="WH_DNA-bd_sf"/>
</dbReference>
<evidence type="ECO:0000313" key="6">
    <source>
        <dbReference type="Proteomes" id="UP000217676"/>
    </source>
</evidence>
<proteinExistence type="predicted"/>
<evidence type="ECO:0000256" key="3">
    <source>
        <dbReference type="ARBA" id="ARBA00023163"/>
    </source>
</evidence>
<protein>
    <recommendedName>
        <fullName evidence="4">HTH arsR-type domain-containing protein</fullName>
    </recommendedName>
</protein>
<keyword evidence="1" id="KW-0805">Transcription regulation</keyword>
<dbReference type="GO" id="GO:0003677">
    <property type="term" value="F:DNA binding"/>
    <property type="evidence" value="ECO:0007669"/>
    <property type="project" value="UniProtKB-KW"/>
</dbReference>
<dbReference type="NCBIfam" id="NF033788">
    <property type="entry name" value="HTH_metalloreg"/>
    <property type="match status" value="1"/>
</dbReference>
<dbReference type="KEGG" id="slau:SLA_0071"/>
<evidence type="ECO:0000256" key="1">
    <source>
        <dbReference type="ARBA" id="ARBA00023015"/>
    </source>
</evidence>
<dbReference type="Proteomes" id="UP000217676">
    <property type="component" value="Chromosome"/>
</dbReference>
<evidence type="ECO:0000313" key="5">
    <source>
        <dbReference type="EMBL" id="BAU81026.1"/>
    </source>
</evidence>
<gene>
    <name evidence="5" type="ORF">SLA_0071</name>
</gene>
<organism evidence="5 6">
    <name type="scientific">Streptomyces laurentii</name>
    <dbReference type="NCBI Taxonomy" id="39478"/>
    <lineage>
        <taxon>Bacteria</taxon>
        <taxon>Bacillati</taxon>
        <taxon>Actinomycetota</taxon>
        <taxon>Actinomycetes</taxon>
        <taxon>Kitasatosporales</taxon>
        <taxon>Streptomycetaceae</taxon>
        <taxon>Streptomyces</taxon>
    </lineage>
</organism>
<dbReference type="InterPro" id="IPR001845">
    <property type="entry name" value="HTH_ArsR_DNA-bd_dom"/>
</dbReference>
<dbReference type="EMBL" id="AP017424">
    <property type="protein sequence ID" value="BAU81026.1"/>
    <property type="molecule type" value="Genomic_DNA"/>
</dbReference>
<keyword evidence="6" id="KW-1185">Reference proteome</keyword>